<evidence type="ECO:0000313" key="2">
    <source>
        <dbReference type="Proteomes" id="UP001596550"/>
    </source>
</evidence>
<proteinExistence type="predicted"/>
<sequence length="226" mass="26261">MKKINYYKISHSVDKKITGTKDSQIINFIDPENNSVERTKNYSYIGLNHIDSSLDFTKFKADDKVKMTDILSSNFFSSYHIISEKFKKIIEHFTFHNVIFLNSVVTFKNDKYDYFILSIIATIDIVNFSKSTFILDRFSPALRFGGDIIEVTSHDDYSLKSSKIWDEKGFGYGLIPTKIILNYMSDLVKLPFGITLISEELKQKIEEEKLTGVVFEETDIEFYLNQ</sequence>
<organism evidence="1 2">
    <name type="scientific">Chryseobacterium zhengzhouense</name>
    <dbReference type="NCBI Taxonomy" id="1636086"/>
    <lineage>
        <taxon>Bacteria</taxon>
        <taxon>Pseudomonadati</taxon>
        <taxon>Bacteroidota</taxon>
        <taxon>Flavobacteriia</taxon>
        <taxon>Flavobacteriales</taxon>
        <taxon>Weeksellaceae</taxon>
        <taxon>Chryseobacterium group</taxon>
        <taxon>Chryseobacterium</taxon>
    </lineage>
</organism>
<dbReference type="EMBL" id="JBHTCR010000022">
    <property type="protein sequence ID" value="MFC7349002.1"/>
    <property type="molecule type" value="Genomic_DNA"/>
</dbReference>
<keyword evidence="2" id="KW-1185">Reference proteome</keyword>
<dbReference type="RefSeq" id="WP_378183802.1">
    <property type="nucleotide sequence ID" value="NZ_JBHTCR010000022.1"/>
</dbReference>
<accession>A0ABW2M4D0</accession>
<gene>
    <name evidence="1" type="ORF">ACFQO9_19970</name>
</gene>
<name>A0ABW2M4D0_9FLAO</name>
<evidence type="ECO:0000313" key="1">
    <source>
        <dbReference type="EMBL" id="MFC7349002.1"/>
    </source>
</evidence>
<comment type="caution">
    <text evidence="1">The sequence shown here is derived from an EMBL/GenBank/DDBJ whole genome shotgun (WGS) entry which is preliminary data.</text>
</comment>
<protein>
    <submittedName>
        <fullName evidence="1">Imm11 family protein</fullName>
    </submittedName>
</protein>
<reference evidence="2" key="1">
    <citation type="journal article" date="2019" name="Int. J. Syst. Evol. Microbiol.">
        <title>The Global Catalogue of Microorganisms (GCM) 10K type strain sequencing project: providing services to taxonomists for standard genome sequencing and annotation.</title>
        <authorList>
            <consortium name="The Broad Institute Genomics Platform"/>
            <consortium name="The Broad Institute Genome Sequencing Center for Infectious Disease"/>
            <person name="Wu L."/>
            <person name="Ma J."/>
        </authorList>
    </citation>
    <scope>NUCLEOTIDE SEQUENCE [LARGE SCALE GENOMIC DNA]</scope>
    <source>
        <strain evidence="2">CCUG 54781</strain>
    </source>
</reference>
<dbReference type="Proteomes" id="UP001596550">
    <property type="component" value="Unassembled WGS sequence"/>
</dbReference>